<dbReference type="GO" id="GO:0004252">
    <property type="term" value="F:serine-type endopeptidase activity"/>
    <property type="evidence" value="ECO:0007669"/>
    <property type="project" value="InterPro"/>
</dbReference>
<organism evidence="7 8">
    <name type="scientific">Mesorhizobium tianshanense</name>
    <dbReference type="NCBI Taxonomy" id="39844"/>
    <lineage>
        <taxon>Bacteria</taxon>
        <taxon>Pseudomonadati</taxon>
        <taxon>Pseudomonadota</taxon>
        <taxon>Alphaproteobacteria</taxon>
        <taxon>Hyphomicrobiales</taxon>
        <taxon>Phyllobacteriaceae</taxon>
        <taxon>Mesorhizobium</taxon>
    </lineage>
</organism>
<keyword evidence="8" id="KW-1185">Reference proteome</keyword>
<keyword evidence="2 7" id="KW-0645">Protease</keyword>
<dbReference type="Pfam" id="PF13365">
    <property type="entry name" value="Trypsin_2"/>
    <property type="match status" value="1"/>
</dbReference>
<dbReference type="InterPro" id="IPR009003">
    <property type="entry name" value="Peptidase_S1_PA"/>
</dbReference>
<sequence>MITAGLRNFLAAAWFALATASTAYPVKAASSFVPTSQASLAPMLERVLPTVVSITVQGRNGSPPDANAPDSLPQQFSALANEAPQVQAAGAGVIVDVANGYVLTNNHVVQNGDKITVTLNDGRSFQAQPVGNDAETDLAVVRIAADDLAALPFGDSSKLRVGDYVVAIGNPFGLGQTATMGIVSALGRSGLGGGYENLIQTDASINPGNSGGPLVGLDGKLVGINSAIIGPSGGNVGIGFAIPAAMAKQITEQLIAYGEVRRVQLGVVVQDLTADLAKAFRIDIRSGAVVDQIFSGSVAEGAGVRVGDIITAVNDASVENAAGLKSIMSTMSPDALAKLSMIRHGSPTTITAKLSAEGSAGVTQIEGSGLLESVVLSDVETMTGMGNKKADGALVLAVGGGSGAGDAGLATGDVILTVNQQIVHSPGQALELAQRSPAPLLIGVYRDGGMYFLTIQ</sequence>
<dbReference type="RefSeq" id="WP_145723422.1">
    <property type="nucleotide sequence ID" value="NZ_BSPF01000012.1"/>
</dbReference>
<dbReference type="Gene3D" id="2.30.42.10">
    <property type="match status" value="2"/>
</dbReference>
<evidence type="ECO:0000256" key="4">
    <source>
        <dbReference type="ARBA" id="ARBA00022825"/>
    </source>
</evidence>
<evidence type="ECO:0000256" key="2">
    <source>
        <dbReference type="ARBA" id="ARBA00022670"/>
    </source>
</evidence>
<dbReference type="SUPFAM" id="SSF50156">
    <property type="entry name" value="PDZ domain-like"/>
    <property type="match status" value="2"/>
</dbReference>
<dbReference type="AlphaFoldDB" id="A0A562MBM3"/>
<dbReference type="PANTHER" id="PTHR22939">
    <property type="entry name" value="SERINE PROTEASE FAMILY S1C HTRA-RELATED"/>
    <property type="match status" value="1"/>
</dbReference>
<comment type="similarity">
    <text evidence="1">Belongs to the peptidase S1C family.</text>
</comment>
<dbReference type="Gene3D" id="2.40.10.120">
    <property type="match status" value="1"/>
</dbReference>
<comment type="caution">
    <text evidence="7">The sequence shown here is derived from an EMBL/GenBank/DDBJ whole genome shotgun (WGS) entry which is preliminary data.</text>
</comment>
<proteinExistence type="inferred from homology"/>
<keyword evidence="5" id="KW-0732">Signal</keyword>
<keyword evidence="3" id="KW-0378">Hydrolase</keyword>
<dbReference type="SUPFAM" id="SSF50494">
    <property type="entry name" value="Trypsin-like serine proteases"/>
    <property type="match status" value="1"/>
</dbReference>
<evidence type="ECO:0000256" key="3">
    <source>
        <dbReference type="ARBA" id="ARBA00022801"/>
    </source>
</evidence>
<evidence type="ECO:0000256" key="5">
    <source>
        <dbReference type="SAM" id="SignalP"/>
    </source>
</evidence>
<dbReference type="PRINTS" id="PR00834">
    <property type="entry name" value="PROTEASES2C"/>
</dbReference>
<dbReference type="GO" id="GO:0006515">
    <property type="term" value="P:protein quality control for misfolded or incompletely synthesized proteins"/>
    <property type="evidence" value="ECO:0007669"/>
    <property type="project" value="TreeGrafter"/>
</dbReference>
<dbReference type="GO" id="GO:0042597">
    <property type="term" value="C:periplasmic space"/>
    <property type="evidence" value="ECO:0007669"/>
    <property type="project" value="TreeGrafter"/>
</dbReference>
<dbReference type="OrthoDB" id="7358927at2"/>
<feature type="chain" id="PRO_5022006211" evidence="5">
    <location>
        <begin position="24"/>
        <end position="456"/>
    </location>
</feature>
<dbReference type="InterPro" id="IPR036034">
    <property type="entry name" value="PDZ_sf"/>
</dbReference>
<reference evidence="7 8" key="1">
    <citation type="journal article" date="2015" name="Stand. Genomic Sci.">
        <title>Genomic Encyclopedia of Bacterial and Archaeal Type Strains, Phase III: the genomes of soil and plant-associated and newly described type strains.</title>
        <authorList>
            <person name="Whitman W.B."/>
            <person name="Woyke T."/>
            <person name="Klenk H.P."/>
            <person name="Zhou Y."/>
            <person name="Lilburn T.G."/>
            <person name="Beck B.J."/>
            <person name="De Vos P."/>
            <person name="Vandamme P."/>
            <person name="Eisen J.A."/>
            <person name="Garrity G."/>
            <person name="Hugenholtz P."/>
            <person name="Kyrpides N.C."/>
        </authorList>
    </citation>
    <scope>NUCLEOTIDE SEQUENCE [LARGE SCALE GENOMIC DNA]</scope>
    <source>
        <strain evidence="7 8">CGMCC 1.2546</strain>
    </source>
</reference>
<protein>
    <submittedName>
        <fullName evidence="7">Serine protease DegQ</fullName>
    </submittedName>
</protein>
<dbReference type="PROSITE" id="PS50106">
    <property type="entry name" value="PDZ"/>
    <property type="match status" value="1"/>
</dbReference>
<accession>A0A562MBM3</accession>
<feature type="domain" description="PDZ" evidence="6">
    <location>
        <begin position="254"/>
        <end position="320"/>
    </location>
</feature>
<dbReference type="InterPro" id="IPR001478">
    <property type="entry name" value="PDZ"/>
</dbReference>
<keyword evidence="4" id="KW-0720">Serine protease</keyword>
<dbReference type="SMART" id="SM00228">
    <property type="entry name" value="PDZ"/>
    <property type="match status" value="2"/>
</dbReference>
<name>A0A562MBM3_9HYPH</name>
<dbReference type="EMBL" id="VLKT01000108">
    <property type="protein sequence ID" value="TWI17290.1"/>
    <property type="molecule type" value="Genomic_DNA"/>
</dbReference>
<gene>
    <name evidence="7" type="ORF">IQ26_07534</name>
</gene>
<dbReference type="Pfam" id="PF13180">
    <property type="entry name" value="PDZ_2"/>
    <property type="match status" value="1"/>
</dbReference>
<evidence type="ECO:0000259" key="6">
    <source>
        <dbReference type="PROSITE" id="PS50106"/>
    </source>
</evidence>
<evidence type="ECO:0000313" key="7">
    <source>
        <dbReference type="EMBL" id="TWI17290.1"/>
    </source>
</evidence>
<dbReference type="InterPro" id="IPR001940">
    <property type="entry name" value="Peptidase_S1C"/>
</dbReference>
<feature type="signal peptide" evidence="5">
    <location>
        <begin position="1"/>
        <end position="23"/>
    </location>
</feature>
<evidence type="ECO:0000313" key="8">
    <source>
        <dbReference type="Proteomes" id="UP000317122"/>
    </source>
</evidence>
<dbReference type="Proteomes" id="UP000317122">
    <property type="component" value="Unassembled WGS sequence"/>
</dbReference>
<dbReference type="PANTHER" id="PTHR22939:SF129">
    <property type="entry name" value="SERINE PROTEASE HTRA2, MITOCHONDRIAL"/>
    <property type="match status" value="1"/>
</dbReference>
<evidence type="ECO:0000256" key="1">
    <source>
        <dbReference type="ARBA" id="ARBA00010541"/>
    </source>
</evidence>